<organism evidence="1 2">
    <name type="scientific">Opisthorchis viverrini</name>
    <name type="common">Southeast Asian liver fluke</name>
    <dbReference type="NCBI Taxonomy" id="6198"/>
    <lineage>
        <taxon>Eukaryota</taxon>
        <taxon>Metazoa</taxon>
        <taxon>Spiralia</taxon>
        <taxon>Lophotrochozoa</taxon>
        <taxon>Platyhelminthes</taxon>
        <taxon>Trematoda</taxon>
        <taxon>Digenea</taxon>
        <taxon>Opisthorchiida</taxon>
        <taxon>Opisthorchiata</taxon>
        <taxon>Opisthorchiidae</taxon>
        <taxon>Opisthorchis</taxon>
    </lineage>
</organism>
<evidence type="ECO:0000313" key="1">
    <source>
        <dbReference type="EMBL" id="OON15611.1"/>
    </source>
</evidence>
<proteinExistence type="predicted"/>
<dbReference type="InterPro" id="IPR050951">
    <property type="entry name" value="Retrovirus_Pol_polyprotein"/>
</dbReference>
<accession>A0A1S8WMJ2</accession>
<dbReference type="PANTHER" id="PTHR37984">
    <property type="entry name" value="PROTEIN CBG26694"/>
    <property type="match status" value="1"/>
</dbReference>
<dbReference type="AlphaFoldDB" id="A0A1S8WMJ2"/>
<name>A0A1S8WMJ2_OPIVI</name>
<dbReference type="PANTHER" id="PTHR37984:SF5">
    <property type="entry name" value="PROTEIN NYNRIN-LIKE"/>
    <property type="match status" value="1"/>
</dbReference>
<protein>
    <submittedName>
        <fullName evidence="1">Uncharacterized protein</fullName>
    </submittedName>
</protein>
<evidence type="ECO:0000313" key="2">
    <source>
        <dbReference type="Proteomes" id="UP000243686"/>
    </source>
</evidence>
<dbReference type="EMBL" id="KV903233">
    <property type="protein sequence ID" value="OON15611.1"/>
    <property type="molecule type" value="Genomic_DNA"/>
</dbReference>
<dbReference type="Proteomes" id="UP000243686">
    <property type="component" value="Unassembled WGS sequence"/>
</dbReference>
<reference evidence="1 2" key="1">
    <citation type="submission" date="2015-03" db="EMBL/GenBank/DDBJ databases">
        <title>Draft genome of the nematode, Opisthorchis viverrini.</title>
        <authorList>
            <person name="Mitreva M."/>
        </authorList>
    </citation>
    <scope>NUCLEOTIDE SEQUENCE [LARGE SCALE GENOMIC DNA]</scope>
    <source>
        <strain evidence="1">Khon Kaen</strain>
    </source>
</reference>
<gene>
    <name evidence="1" type="ORF">X801_08582</name>
</gene>
<sequence length="183" mass="21407">MYRNSPNPNVPGGKSPAECMFGRKIRTTYDSLRPKKKDARNAANETERLRKFHIGDAVYARNFQGPEKWSSGTVLGKKGNVIYEVDVGKEIWTRHINQLRPNRMQIQYRQEAENFQWDILLDTFGLDDENVLPLELSQNMTAPHSLQLKPSRKRKRPNWLQVNPKKKNYDQIQAVRKQVEFDP</sequence>
<keyword evidence="2" id="KW-1185">Reference proteome</keyword>